<name>A0AA37QAY1_9BACT</name>
<dbReference type="PANTHER" id="PTHR46018">
    <property type="entry name" value="ZINC PHOSPHODIESTERASE ELAC PROTEIN 1"/>
    <property type="match status" value="1"/>
</dbReference>
<evidence type="ECO:0000259" key="1">
    <source>
        <dbReference type="SMART" id="SM00849"/>
    </source>
</evidence>
<dbReference type="CDD" id="cd16272">
    <property type="entry name" value="RNaseZ_MBL-fold"/>
    <property type="match status" value="1"/>
</dbReference>
<sequence length="263" mass="27456">MRLTTIGTGTAAPSATRVQAGHLVEVAGVRLLLDCGSGVVHRMAGLGLAWQTLTHVAITHFHADHVSDLATLIVAWRYGQLAPRTEPITLVGPPGLRDLLTRHAAALWPSLLAPGFPVEVVELTPATPVALAEGVTLASHPVPHTPESVAYSVEHGGRRLVYTGDTAPDRALGDWAAGCDVLLAECSLPADMAVPTHLTPEQVGELAAAARPGLLALTHFYPPVEHVDVAAIVAARWTGPTVLAHDGWSVDVAALPRGATRTP</sequence>
<dbReference type="PANTHER" id="PTHR46018:SF2">
    <property type="entry name" value="ZINC PHOSPHODIESTERASE ELAC PROTEIN 1"/>
    <property type="match status" value="1"/>
</dbReference>
<reference evidence="2" key="1">
    <citation type="submission" date="2022-08" db="EMBL/GenBank/DDBJ databases">
        <title>Draft genome sequencing of Roseisolibacter agri AW1220.</title>
        <authorList>
            <person name="Tobiishi Y."/>
            <person name="Tonouchi A."/>
        </authorList>
    </citation>
    <scope>NUCLEOTIDE SEQUENCE</scope>
    <source>
        <strain evidence="2">AW1220</strain>
    </source>
</reference>
<dbReference type="AlphaFoldDB" id="A0AA37QAY1"/>
<evidence type="ECO:0000313" key="2">
    <source>
        <dbReference type="EMBL" id="GLC26341.1"/>
    </source>
</evidence>
<dbReference type="RefSeq" id="WP_284350797.1">
    <property type="nucleotide sequence ID" value="NZ_BRXS01000004.1"/>
</dbReference>
<proteinExistence type="predicted"/>
<dbReference type="Pfam" id="PF12706">
    <property type="entry name" value="Lactamase_B_2"/>
    <property type="match status" value="1"/>
</dbReference>
<evidence type="ECO:0000313" key="3">
    <source>
        <dbReference type="Proteomes" id="UP001161325"/>
    </source>
</evidence>
<feature type="domain" description="Metallo-beta-lactamase" evidence="1">
    <location>
        <begin position="18"/>
        <end position="197"/>
    </location>
</feature>
<dbReference type="InterPro" id="IPR001279">
    <property type="entry name" value="Metallo-B-lactamas"/>
</dbReference>
<dbReference type="Gene3D" id="3.60.15.10">
    <property type="entry name" value="Ribonuclease Z/Hydroxyacylglutathione hydrolase-like"/>
    <property type="match status" value="1"/>
</dbReference>
<dbReference type="GO" id="GO:0042781">
    <property type="term" value="F:3'-tRNA processing endoribonuclease activity"/>
    <property type="evidence" value="ECO:0007669"/>
    <property type="project" value="TreeGrafter"/>
</dbReference>
<dbReference type="EMBL" id="BRXS01000004">
    <property type="protein sequence ID" value="GLC26341.1"/>
    <property type="molecule type" value="Genomic_DNA"/>
</dbReference>
<dbReference type="Proteomes" id="UP001161325">
    <property type="component" value="Unassembled WGS sequence"/>
</dbReference>
<dbReference type="InterPro" id="IPR036866">
    <property type="entry name" value="RibonucZ/Hydroxyglut_hydro"/>
</dbReference>
<accession>A0AA37QAY1</accession>
<protein>
    <submittedName>
        <fullName evidence="2">Arylsulfatase</fullName>
    </submittedName>
</protein>
<gene>
    <name evidence="2" type="ORF">rosag_28540</name>
</gene>
<dbReference type="SUPFAM" id="SSF56281">
    <property type="entry name" value="Metallo-hydrolase/oxidoreductase"/>
    <property type="match status" value="1"/>
</dbReference>
<organism evidence="2 3">
    <name type="scientific">Roseisolibacter agri</name>
    <dbReference type="NCBI Taxonomy" id="2014610"/>
    <lineage>
        <taxon>Bacteria</taxon>
        <taxon>Pseudomonadati</taxon>
        <taxon>Gemmatimonadota</taxon>
        <taxon>Gemmatimonadia</taxon>
        <taxon>Gemmatimonadales</taxon>
        <taxon>Gemmatimonadaceae</taxon>
        <taxon>Roseisolibacter</taxon>
    </lineage>
</organism>
<keyword evidence="3" id="KW-1185">Reference proteome</keyword>
<comment type="caution">
    <text evidence="2">The sequence shown here is derived from an EMBL/GenBank/DDBJ whole genome shotgun (WGS) entry which is preliminary data.</text>
</comment>
<dbReference type="SMART" id="SM00849">
    <property type="entry name" value="Lactamase_B"/>
    <property type="match status" value="1"/>
</dbReference>